<sequence length="245" mass="26358">MLTQFAVGLVATGKRLWHPLGKFSTHLTAILCKNFILGIIMAGAVPAILFVSLAFMCRLKPSSAACDAGGGRLHDAAKALVANFPSEHYSDLNRESDWFPGVTLTRVKLSGLHECQILGPVQGYCRESEEMAQVELHCASLSATVGWSMCSGRNGTLISELRYARLSLEFFAEGSEGEGSVKLRSAGTVAPSAVTGATLQLTGTSEFLNRTASTLAATFSETLREFWLVTLPGHVLEVLHSKKRQ</sequence>
<organism evidence="2 3">
    <name type="scientific">Amblyomma americanum</name>
    <name type="common">Lone star tick</name>
    <dbReference type="NCBI Taxonomy" id="6943"/>
    <lineage>
        <taxon>Eukaryota</taxon>
        <taxon>Metazoa</taxon>
        <taxon>Ecdysozoa</taxon>
        <taxon>Arthropoda</taxon>
        <taxon>Chelicerata</taxon>
        <taxon>Arachnida</taxon>
        <taxon>Acari</taxon>
        <taxon>Parasitiformes</taxon>
        <taxon>Ixodida</taxon>
        <taxon>Ixodoidea</taxon>
        <taxon>Ixodidae</taxon>
        <taxon>Amblyomminae</taxon>
        <taxon>Amblyomma</taxon>
    </lineage>
</organism>
<keyword evidence="1" id="KW-0472">Membrane</keyword>
<gene>
    <name evidence="2" type="ORF">V5799_027211</name>
</gene>
<protein>
    <submittedName>
        <fullName evidence="2">Uncharacterized protein</fullName>
    </submittedName>
</protein>
<proteinExistence type="predicted"/>
<comment type="caution">
    <text evidence="2">The sequence shown here is derived from an EMBL/GenBank/DDBJ whole genome shotgun (WGS) entry which is preliminary data.</text>
</comment>
<dbReference type="EMBL" id="JARKHS020031058">
    <property type="protein sequence ID" value="KAK8761522.1"/>
    <property type="molecule type" value="Genomic_DNA"/>
</dbReference>
<evidence type="ECO:0000313" key="2">
    <source>
        <dbReference type="EMBL" id="KAK8761522.1"/>
    </source>
</evidence>
<keyword evidence="1" id="KW-0812">Transmembrane</keyword>
<name>A0AAQ4DGD2_AMBAM</name>
<feature type="transmembrane region" description="Helical" evidence="1">
    <location>
        <begin position="35"/>
        <end position="55"/>
    </location>
</feature>
<keyword evidence="1" id="KW-1133">Transmembrane helix</keyword>
<keyword evidence="3" id="KW-1185">Reference proteome</keyword>
<reference evidence="2 3" key="1">
    <citation type="journal article" date="2023" name="Arcadia Sci">
        <title>De novo assembly of a long-read Amblyomma americanum tick genome.</title>
        <authorList>
            <person name="Chou S."/>
            <person name="Poskanzer K.E."/>
            <person name="Rollins M."/>
            <person name="Thuy-Boun P.S."/>
        </authorList>
    </citation>
    <scope>NUCLEOTIDE SEQUENCE [LARGE SCALE GENOMIC DNA]</scope>
    <source>
        <strain evidence="2">F_SG_1</strain>
        <tissue evidence="2">Salivary glands</tissue>
    </source>
</reference>
<evidence type="ECO:0000313" key="3">
    <source>
        <dbReference type="Proteomes" id="UP001321473"/>
    </source>
</evidence>
<accession>A0AAQ4DGD2</accession>
<dbReference type="AlphaFoldDB" id="A0AAQ4DGD2"/>
<dbReference type="Proteomes" id="UP001321473">
    <property type="component" value="Unassembled WGS sequence"/>
</dbReference>
<evidence type="ECO:0000256" key="1">
    <source>
        <dbReference type="SAM" id="Phobius"/>
    </source>
</evidence>